<feature type="domain" description="HTH lacI-type" evidence="4">
    <location>
        <begin position="13"/>
        <end position="67"/>
    </location>
</feature>
<dbReference type="InterPro" id="IPR046335">
    <property type="entry name" value="LacI/GalR-like_sensor"/>
</dbReference>
<dbReference type="InterPro" id="IPR028082">
    <property type="entry name" value="Peripla_BP_I"/>
</dbReference>
<keyword evidence="3" id="KW-0804">Transcription</keyword>
<reference evidence="5" key="1">
    <citation type="submission" date="2022-05" db="EMBL/GenBank/DDBJ databases">
        <authorList>
            <person name="Tuo L."/>
        </authorList>
    </citation>
    <scope>NUCLEOTIDE SEQUENCE</scope>
    <source>
        <strain evidence="5">BSK12Z-4</strain>
    </source>
</reference>
<dbReference type="PANTHER" id="PTHR30146">
    <property type="entry name" value="LACI-RELATED TRANSCRIPTIONAL REPRESSOR"/>
    <property type="match status" value="1"/>
</dbReference>
<comment type="caution">
    <text evidence="5">The sequence shown here is derived from an EMBL/GenBank/DDBJ whole genome shotgun (WGS) entry which is preliminary data.</text>
</comment>
<dbReference type="SMART" id="SM00354">
    <property type="entry name" value="HTH_LACI"/>
    <property type="match status" value="1"/>
</dbReference>
<dbReference type="PANTHER" id="PTHR30146:SF109">
    <property type="entry name" value="HTH-TYPE TRANSCRIPTIONAL REGULATOR GALS"/>
    <property type="match status" value="1"/>
</dbReference>
<dbReference type="RefSeq" id="WP_250827461.1">
    <property type="nucleotide sequence ID" value="NZ_JAMOIL010000013.1"/>
</dbReference>
<dbReference type="AlphaFoldDB" id="A0A9X2D8E2"/>
<dbReference type="GO" id="GO:0003700">
    <property type="term" value="F:DNA-binding transcription factor activity"/>
    <property type="evidence" value="ECO:0007669"/>
    <property type="project" value="TreeGrafter"/>
</dbReference>
<dbReference type="EMBL" id="JAMOIL010000013">
    <property type="protein sequence ID" value="MCM0620944.1"/>
    <property type="molecule type" value="Genomic_DNA"/>
</dbReference>
<dbReference type="GO" id="GO:0000976">
    <property type="term" value="F:transcription cis-regulatory region binding"/>
    <property type="evidence" value="ECO:0007669"/>
    <property type="project" value="TreeGrafter"/>
</dbReference>
<dbReference type="CDD" id="cd01392">
    <property type="entry name" value="HTH_LacI"/>
    <property type="match status" value="1"/>
</dbReference>
<evidence type="ECO:0000259" key="4">
    <source>
        <dbReference type="PROSITE" id="PS50932"/>
    </source>
</evidence>
<protein>
    <submittedName>
        <fullName evidence="5">LacI family transcriptional regulator</fullName>
    </submittedName>
</protein>
<dbReference type="SUPFAM" id="SSF47413">
    <property type="entry name" value="lambda repressor-like DNA-binding domains"/>
    <property type="match status" value="1"/>
</dbReference>
<name>A0A9X2D8E2_9ACTN</name>
<dbReference type="Pfam" id="PF13377">
    <property type="entry name" value="Peripla_BP_3"/>
    <property type="match status" value="1"/>
</dbReference>
<evidence type="ECO:0000256" key="1">
    <source>
        <dbReference type="ARBA" id="ARBA00023015"/>
    </source>
</evidence>
<accession>A0A9X2D8E2</accession>
<evidence type="ECO:0000313" key="5">
    <source>
        <dbReference type="EMBL" id="MCM0620944.1"/>
    </source>
</evidence>
<dbReference type="Proteomes" id="UP001139485">
    <property type="component" value="Unassembled WGS sequence"/>
</dbReference>
<dbReference type="InterPro" id="IPR000843">
    <property type="entry name" value="HTH_LacI"/>
</dbReference>
<dbReference type="Gene3D" id="3.40.50.2300">
    <property type="match status" value="2"/>
</dbReference>
<gene>
    <name evidence="5" type="ORF">M8330_11645</name>
</gene>
<dbReference type="InterPro" id="IPR010982">
    <property type="entry name" value="Lambda_DNA-bd_dom_sf"/>
</dbReference>
<organism evidence="5 6">
    <name type="scientific">Nocardioides bruguierae</name>
    <dbReference type="NCBI Taxonomy" id="2945102"/>
    <lineage>
        <taxon>Bacteria</taxon>
        <taxon>Bacillati</taxon>
        <taxon>Actinomycetota</taxon>
        <taxon>Actinomycetes</taxon>
        <taxon>Propionibacteriales</taxon>
        <taxon>Nocardioidaceae</taxon>
        <taxon>Nocardioides</taxon>
    </lineage>
</organism>
<evidence type="ECO:0000256" key="3">
    <source>
        <dbReference type="ARBA" id="ARBA00023163"/>
    </source>
</evidence>
<evidence type="ECO:0000313" key="6">
    <source>
        <dbReference type="Proteomes" id="UP001139485"/>
    </source>
</evidence>
<dbReference type="Pfam" id="PF00356">
    <property type="entry name" value="LacI"/>
    <property type="match status" value="1"/>
</dbReference>
<dbReference type="PROSITE" id="PS50932">
    <property type="entry name" value="HTH_LACI_2"/>
    <property type="match status" value="1"/>
</dbReference>
<dbReference type="SUPFAM" id="SSF53822">
    <property type="entry name" value="Periplasmic binding protein-like I"/>
    <property type="match status" value="1"/>
</dbReference>
<proteinExistence type="predicted"/>
<dbReference type="Gene3D" id="1.10.260.40">
    <property type="entry name" value="lambda repressor-like DNA-binding domains"/>
    <property type="match status" value="1"/>
</dbReference>
<evidence type="ECO:0000256" key="2">
    <source>
        <dbReference type="ARBA" id="ARBA00023125"/>
    </source>
</evidence>
<keyword evidence="2" id="KW-0238">DNA-binding</keyword>
<keyword evidence="1" id="KW-0805">Transcription regulation</keyword>
<sequence>MEELAESNGRRSVRMADVAAHAGVALGTVSHVLNHPEKVSPHTLERVRRSIDELGFVPNSRARALAAGTSSMIAFIVIDLGNSFFLDMARGAELEAQERGLNLVLANCDMNTDKELVYLSLFDAERMAGVLIAPLPSSADDQWRLQEWQSDVVALNVDASGRGCCVTTDDELGGYLAAQHLIEAGCRRLLFTGGPFSLLPIADRYRGAQRAVAEADGVSLELLRTLQTKPADGRKVGDALAARAADARPDGVLAATDLIAFGIIEALGVQGVSVPDDVKVIGYDNNRQAWESTVPISTMAQPGEEMGRHAVRLLVDEIRNPGSHEHEHVRLTPTLIARESTGT</sequence>
<keyword evidence="6" id="KW-1185">Reference proteome</keyword>